<dbReference type="InterPro" id="IPR013968">
    <property type="entry name" value="PKS_KR"/>
</dbReference>
<dbReference type="Gene3D" id="1.10.1200.10">
    <property type="entry name" value="ACP-like"/>
    <property type="match status" value="1"/>
</dbReference>
<comment type="caution">
    <text evidence="10">The sequence shown here is derived from an EMBL/GenBank/DDBJ whole genome shotgun (WGS) entry which is preliminary data.</text>
</comment>
<dbReference type="InterPro" id="IPR006162">
    <property type="entry name" value="Ppantetheine_attach_site"/>
</dbReference>
<dbReference type="Gene3D" id="3.10.129.110">
    <property type="entry name" value="Polyketide synthase dehydratase"/>
    <property type="match status" value="1"/>
</dbReference>
<dbReference type="InterPro" id="IPR016035">
    <property type="entry name" value="Acyl_Trfase/lysoPLipase"/>
</dbReference>
<dbReference type="SMART" id="SM00823">
    <property type="entry name" value="PKS_PP"/>
    <property type="match status" value="1"/>
</dbReference>
<dbReference type="SMART" id="SM00827">
    <property type="entry name" value="PKS_AT"/>
    <property type="match status" value="1"/>
</dbReference>
<dbReference type="InterPro" id="IPR020841">
    <property type="entry name" value="PKS_Beta-ketoAc_synthase_dom"/>
</dbReference>
<dbReference type="SUPFAM" id="SSF55048">
    <property type="entry name" value="Probable ACP-binding domain of malonyl-CoA ACP transacylase"/>
    <property type="match status" value="1"/>
</dbReference>
<name>A0ABW6P7T1_9NOCA</name>
<gene>
    <name evidence="10" type="ORF">ACFYU5_22575</name>
</gene>
<dbReference type="SMART" id="SM00825">
    <property type="entry name" value="PKS_KS"/>
    <property type="match status" value="1"/>
</dbReference>
<evidence type="ECO:0000256" key="2">
    <source>
        <dbReference type="ARBA" id="ARBA00022553"/>
    </source>
</evidence>
<evidence type="ECO:0000259" key="8">
    <source>
        <dbReference type="PROSITE" id="PS52004"/>
    </source>
</evidence>
<feature type="region of interest" description="N-terminal hotdog fold" evidence="5">
    <location>
        <begin position="819"/>
        <end position="942"/>
    </location>
</feature>
<keyword evidence="2" id="KW-0597">Phosphoprotein</keyword>
<dbReference type="InterPro" id="IPR032821">
    <property type="entry name" value="PKS_assoc"/>
</dbReference>
<reference evidence="10 11" key="1">
    <citation type="submission" date="2024-10" db="EMBL/GenBank/DDBJ databases">
        <title>The Natural Products Discovery Center: Release of the First 8490 Sequenced Strains for Exploring Actinobacteria Biosynthetic Diversity.</title>
        <authorList>
            <person name="Kalkreuter E."/>
            <person name="Kautsar S.A."/>
            <person name="Yang D."/>
            <person name="Bader C.D."/>
            <person name="Teijaro C.N."/>
            <person name="Fluegel L."/>
            <person name="Davis C.M."/>
            <person name="Simpson J.R."/>
            <person name="Lauterbach L."/>
            <person name="Steele A.D."/>
            <person name="Gui C."/>
            <person name="Meng S."/>
            <person name="Li G."/>
            <person name="Viehrig K."/>
            <person name="Ye F."/>
            <person name="Su P."/>
            <person name="Kiefer A.F."/>
            <person name="Nichols A."/>
            <person name="Cepeda A.J."/>
            <person name="Yan W."/>
            <person name="Fan B."/>
            <person name="Jiang Y."/>
            <person name="Adhikari A."/>
            <person name="Zheng C.-J."/>
            <person name="Schuster L."/>
            <person name="Cowan T.M."/>
            <person name="Smanski M.J."/>
            <person name="Chevrette M.G."/>
            <person name="De Carvalho L.P.S."/>
            <person name="Shen B."/>
        </authorList>
    </citation>
    <scope>NUCLEOTIDE SEQUENCE [LARGE SCALE GENOMIC DNA]</scope>
    <source>
        <strain evidence="10 11">NPDC004119</strain>
    </source>
</reference>
<dbReference type="SUPFAM" id="SSF47336">
    <property type="entry name" value="ACP-like"/>
    <property type="match status" value="1"/>
</dbReference>
<evidence type="ECO:0000313" key="11">
    <source>
        <dbReference type="Proteomes" id="UP001601442"/>
    </source>
</evidence>
<dbReference type="InterPro" id="IPR014031">
    <property type="entry name" value="Ketoacyl_synth_C"/>
</dbReference>
<dbReference type="Gene3D" id="3.30.70.250">
    <property type="entry name" value="Malonyl-CoA ACP transacylase, ACP-binding"/>
    <property type="match status" value="1"/>
</dbReference>
<dbReference type="InterPro" id="IPR036736">
    <property type="entry name" value="ACP-like_sf"/>
</dbReference>
<dbReference type="PROSITE" id="PS50075">
    <property type="entry name" value="CARRIER"/>
    <property type="match status" value="1"/>
</dbReference>
<dbReference type="InterPro" id="IPR001227">
    <property type="entry name" value="Ac_transferase_dom_sf"/>
</dbReference>
<dbReference type="Pfam" id="PF08659">
    <property type="entry name" value="KR"/>
    <property type="match status" value="1"/>
</dbReference>
<dbReference type="PROSITE" id="PS00012">
    <property type="entry name" value="PHOSPHOPANTETHEINE"/>
    <property type="match status" value="1"/>
</dbReference>
<feature type="domain" description="Ketosynthase family 3 (KS3)" evidence="8">
    <location>
        <begin position="5"/>
        <end position="412"/>
    </location>
</feature>
<evidence type="ECO:0000259" key="9">
    <source>
        <dbReference type="PROSITE" id="PS52019"/>
    </source>
</evidence>
<feature type="region of interest" description="Disordered" evidence="6">
    <location>
        <begin position="1091"/>
        <end position="1140"/>
    </location>
</feature>
<sequence>MTPATPPISIIGIGCRVPGASGVNDLWRLLIESRSGVGDPPPDRDGAGRGGYLESIAEFDNERFSISDREAALMDPQQRLALEVAVEAIDDAGIGYRLGGSNTAVLFGACGFDHGAVVLGNGGQDAPYAVTGSALSIIANRISYALDLHGPSVVLDSACSSSLAAVDLALRLLADEAVPYAIVGGVNLALLPHTSQYLEQGGFLAPDGRCKPFDAAADGYVRGDGATVLVLQRSADAQREGNRRYAEIAGAGVGSDGRSNGLYAPNGRAQQQVIRTAWARAGMDVRSAGYFECHGTGTPVGDAVEIEALAAVLDAPRGAVKPYVGSIKSNIGHLEAAAGVTGLAKVALCLHHGTIVPTINFQRENPLLRLAERGLRVPGEVVGWAANSGDRRCAGVSSFGFGGTNAHVVVREAEPGPVREVRPPVLIGLTGRDADELRETAARLAGTGELSLPGLAAAGRALPQPIRAAIVADEADDAADALRALASGSPSPALLGVGGRRRGRVLFLFSGQGGQHPRMGRELAARYPEFVHAVGEAADAVADAGGPRVWTPRHGFADSLGATETVQPALFVYQVALARLLATWGIEPDAVAGHSLGEIAAAVVADALSLGDAAHLVTVRSRALGRLAGQGMMAMLEATPDQARRLVEPLRAEVAVAAVNGPRTVVVSGTTRYMETLLRRARRRQYYVRPVPVDFAAHSPQVRALAGEFGTALRAPQPRAPRVPVFSTARSGRVIDSAAMDTEYWIDNLCGTVDLDAAVESAIGRGYTSIVEISPHPVLAPAVRDYPELADSVFAAAQRDGEVAALLRTVGGMYVRGRHVDWSIQGPAAGPVLERRWRRKTFPLLTRTTTDPERERLDDHVVDGVATVPAAYWIRRLLDSAPGPIRLADFAVHERTDIADLAAVGYRSGSDLRVLLGPVSLASARADSAAAPADILGWMRAVDDHRTSVAAADELDIDEFYASLRDRGLDYGPRFRPLAAVRAGSRTAVGVFDSIPLSTAALDGCLQLIAAAGREVLPADGLAVPVAIASVWLSDAHRVLLTEAHAFVREHEPGGLLCDVIALDQDDAPAVALIGVRIAFPGNRFVSERAPGFRSGHTVATRPSGDTEFGGDRSGATADDSPNTQPEKTRTPVPDASRESCSAGVDFDGIASAGMHVLRGRTAVRGRAEYDATVATAPEWANSVLREEQWIASPFSAGGAEAVNPVIERVAVVGESHLAKSIARALDRHIPAERIAREPGESTALSAAAGRSAPTAVVLVWPDTGPSGTRADAARSDSLVTSLGQALRVLQQVIAAETTASLTVVLRHPASVAHNAVAALVRTLQLESGRPVRLIWSDESGADAVRDLVLRSGGPAEVRVEGARTLVRRFRRLGGTGSAVPLCADGTYVVTGGLGALGAAAVRWLLEQGARDVVVLTRRPRPLPPLLDGAEDRVVVVRCDAADRADLANALDDIRACGSTIRGLVHAAGMLQDAEFDRVTGESLALHFGPKVTVAISLIELTADDPVDFTVLFSSATGLFGAPGQAAYAAANAALDALALGATGRSVTSIAWGSWDAGLARSAGGAAHLRTAGITPFDVARGMSVLSAVLGRPQAVVLALDYTPTDDSGLIAARLREALIPAAPHHVSSSRPDRQVPSAPRRPPQRTGSLPVGPAREAAPADTVTNAEEVRRIVRATVAGALSRPVESVDSDADFATLNLSSLLAIDLRRRLEAGLGIRIATAELFDNPSVTALSAALAARLPRQE</sequence>
<protein>
    <submittedName>
        <fullName evidence="10">SDR family NAD(P)-dependent oxidoreductase</fullName>
    </submittedName>
</protein>
<dbReference type="InterPro" id="IPR049551">
    <property type="entry name" value="PKS_DH_C"/>
</dbReference>
<dbReference type="InterPro" id="IPR020806">
    <property type="entry name" value="PKS_PP-bd"/>
</dbReference>
<dbReference type="PROSITE" id="PS52004">
    <property type="entry name" value="KS3_2"/>
    <property type="match status" value="1"/>
</dbReference>
<dbReference type="Pfam" id="PF16197">
    <property type="entry name" value="KAsynt_C_assoc"/>
    <property type="match status" value="1"/>
</dbReference>
<dbReference type="Pfam" id="PF02801">
    <property type="entry name" value="Ketoacyl-synt_C"/>
    <property type="match status" value="1"/>
</dbReference>
<dbReference type="InterPro" id="IPR057326">
    <property type="entry name" value="KR_dom"/>
</dbReference>
<dbReference type="InterPro" id="IPR036291">
    <property type="entry name" value="NAD(P)-bd_dom_sf"/>
</dbReference>
<dbReference type="InterPro" id="IPR050091">
    <property type="entry name" value="PKS_NRPS_Biosynth_Enz"/>
</dbReference>
<dbReference type="InterPro" id="IPR009081">
    <property type="entry name" value="PP-bd_ACP"/>
</dbReference>
<keyword evidence="4" id="KW-0511">Multifunctional enzyme</keyword>
<dbReference type="InterPro" id="IPR014043">
    <property type="entry name" value="Acyl_transferase_dom"/>
</dbReference>
<feature type="active site" description="Proton acceptor; for dehydratase activity" evidence="5">
    <location>
        <position position="860"/>
    </location>
</feature>
<dbReference type="Gene3D" id="3.40.50.720">
    <property type="entry name" value="NAD(P)-binding Rossmann-like Domain"/>
    <property type="match status" value="1"/>
</dbReference>
<feature type="domain" description="PKS/mFAS DH" evidence="9">
    <location>
        <begin position="819"/>
        <end position="1087"/>
    </location>
</feature>
<dbReference type="PANTHER" id="PTHR43775:SF37">
    <property type="entry name" value="SI:DKEY-61P9.11"/>
    <property type="match status" value="1"/>
</dbReference>
<dbReference type="Pfam" id="PF00698">
    <property type="entry name" value="Acyl_transf_1"/>
    <property type="match status" value="1"/>
</dbReference>
<dbReference type="SUPFAM" id="SSF53901">
    <property type="entry name" value="Thiolase-like"/>
    <property type="match status" value="1"/>
</dbReference>
<feature type="active site" description="Proton donor; for dehydratase activity" evidence="5">
    <location>
        <position position="1003"/>
    </location>
</feature>
<dbReference type="Pfam" id="PF00550">
    <property type="entry name" value="PP-binding"/>
    <property type="match status" value="1"/>
</dbReference>
<dbReference type="InterPro" id="IPR018201">
    <property type="entry name" value="Ketoacyl_synth_AS"/>
</dbReference>
<evidence type="ECO:0000259" key="7">
    <source>
        <dbReference type="PROSITE" id="PS50075"/>
    </source>
</evidence>
<dbReference type="Proteomes" id="UP001601442">
    <property type="component" value="Unassembled WGS sequence"/>
</dbReference>
<evidence type="ECO:0000256" key="5">
    <source>
        <dbReference type="PROSITE-ProRule" id="PRU01363"/>
    </source>
</evidence>
<dbReference type="SUPFAM" id="SSF52151">
    <property type="entry name" value="FabD/lysophospholipase-like"/>
    <property type="match status" value="1"/>
</dbReference>
<dbReference type="Gene3D" id="3.40.47.10">
    <property type="match status" value="1"/>
</dbReference>
<feature type="region of interest" description="C-terminal hotdog fold" evidence="5">
    <location>
        <begin position="952"/>
        <end position="1087"/>
    </location>
</feature>
<dbReference type="InterPro" id="IPR049900">
    <property type="entry name" value="PKS_mFAS_DH"/>
</dbReference>
<dbReference type="PROSITE" id="PS52019">
    <property type="entry name" value="PKS_MFAS_DH"/>
    <property type="match status" value="1"/>
</dbReference>
<feature type="domain" description="Carrier" evidence="7">
    <location>
        <begin position="1665"/>
        <end position="1742"/>
    </location>
</feature>
<dbReference type="PROSITE" id="PS00606">
    <property type="entry name" value="KS3_1"/>
    <property type="match status" value="1"/>
</dbReference>
<dbReference type="PANTHER" id="PTHR43775">
    <property type="entry name" value="FATTY ACID SYNTHASE"/>
    <property type="match status" value="1"/>
</dbReference>
<dbReference type="Gene3D" id="3.40.366.10">
    <property type="entry name" value="Malonyl-Coenzyme A Acyl Carrier Protein, domain 2"/>
    <property type="match status" value="1"/>
</dbReference>
<dbReference type="InterPro" id="IPR016036">
    <property type="entry name" value="Malonyl_transacylase_ACP-bd"/>
</dbReference>
<feature type="region of interest" description="Disordered" evidence="6">
    <location>
        <begin position="1623"/>
        <end position="1664"/>
    </location>
</feature>
<keyword evidence="11" id="KW-1185">Reference proteome</keyword>
<evidence type="ECO:0000256" key="6">
    <source>
        <dbReference type="SAM" id="MobiDB-lite"/>
    </source>
</evidence>
<dbReference type="RefSeq" id="WP_387397423.1">
    <property type="nucleotide sequence ID" value="NZ_JBIAMT010000004.1"/>
</dbReference>
<accession>A0ABW6P7T1</accession>
<evidence type="ECO:0000313" key="10">
    <source>
        <dbReference type="EMBL" id="MFF0499205.1"/>
    </source>
</evidence>
<organism evidence="10 11">
    <name type="scientific">Nocardia aobensis</name>
    <dbReference type="NCBI Taxonomy" id="257277"/>
    <lineage>
        <taxon>Bacteria</taxon>
        <taxon>Bacillati</taxon>
        <taxon>Actinomycetota</taxon>
        <taxon>Actinomycetes</taxon>
        <taxon>Mycobacteriales</taxon>
        <taxon>Nocardiaceae</taxon>
        <taxon>Nocardia</taxon>
    </lineage>
</organism>
<keyword evidence="1" id="KW-0596">Phosphopantetheine</keyword>
<evidence type="ECO:0000256" key="3">
    <source>
        <dbReference type="ARBA" id="ARBA00022679"/>
    </source>
</evidence>
<dbReference type="InterPro" id="IPR016039">
    <property type="entry name" value="Thiolase-like"/>
</dbReference>
<dbReference type="CDD" id="cd00833">
    <property type="entry name" value="PKS"/>
    <property type="match status" value="1"/>
</dbReference>
<evidence type="ECO:0000256" key="1">
    <source>
        <dbReference type="ARBA" id="ARBA00022450"/>
    </source>
</evidence>
<evidence type="ECO:0000256" key="4">
    <source>
        <dbReference type="ARBA" id="ARBA00023268"/>
    </source>
</evidence>
<dbReference type="EMBL" id="JBIAMT010000004">
    <property type="protein sequence ID" value="MFF0499205.1"/>
    <property type="molecule type" value="Genomic_DNA"/>
</dbReference>
<dbReference type="Pfam" id="PF00109">
    <property type="entry name" value="ketoacyl-synt"/>
    <property type="match status" value="1"/>
</dbReference>
<dbReference type="InterPro" id="IPR014030">
    <property type="entry name" value="Ketoacyl_synth_N"/>
</dbReference>
<keyword evidence="3" id="KW-0808">Transferase</keyword>
<dbReference type="SUPFAM" id="SSF51735">
    <property type="entry name" value="NAD(P)-binding Rossmann-fold domains"/>
    <property type="match status" value="2"/>
</dbReference>
<dbReference type="SMART" id="SM00822">
    <property type="entry name" value="PKS_KR"/>
    <property type="match status" value="1"/>
</dbReference>
<proteinExistence type="predicted"/>
<dbReference type="Pfam" id="PF14765">
    <property type="entry name" value="PS-DH"/>
    <property type="match status" value="1"/>
</dbReference>
<dbReference type="InterPro" id="IPR042104">
    <property type="entry name" value="PKS_dehydratase_sf"/>
</dbReference>